<accession>A0A938WNG1</accession>
<reference evidence="2 3" key="1">
    <citation type="journal article" date="2021" name="Sci. Rep.">
        <title>The distribution of antibiotic resistance genes in chicken gut microbiota commensals.</title>
        <authorList>
            <person name="Juricova H."/>
            <person name="Matiasovicova J."/>
            <person name="Kubasova T."/>
            <person name="Cejkova D."/>
            <person name="Rychlik I."/>
        </authorList>
    </citation>
    <scope>NUCLEOTIDE SEQUENCE [LARGE SCALE GENOMIC DNA]</scope>
    <source>
        <strain evidence="2 3">An819</strain>
    </source>
</reference>
<proteinExistence type="predicted"/>
<keyword evidence="1" id="KW-0732">Signal</keyword>
<feature type="signal peptide" evidence="1">
    <location>
        <begin position="1"/>
        <end position="23"/>
    </location>
</feature>
<evidence type="ECO:0000313" key="3">
    <source>
        <dbReference type="Proteomes" id="UP000764045"/>
    </source>
</evidence>
<feature type="chain" id="PRO_5036682723" evidence="1">
    <location>
        <begin position="24"/>
        <end position="563"/>
    </location>
</feature>
<comment type="caution">
    <text evidence="2">The sequence shown here is derived from an EMBL/GenBank/DDBJ whole genome shotgun (WGS) entry which is preliminary data.</text>
</comment>
<dbReference type="AlphaFoldDB" id="A0A938WNG1"/>
<dbReference type="RefSeq" id="WP_205110377.1">
    <property type="nucleotide sequence ID" value="NZ_JACJJL010000017.1"/>
</dbReference>
<name>A0A938WNG1_9BACT</name>
<organism evidence="2 3">
    <name type="scientific">Marseilla massiliensis</name>
    <dbReference type="NCBI Taxonomy" id="1841864"/>
    <lineage>
        <taxon>Bacteria</taxon>
        <taxon>Pseudomonadati</taxon>
        <taxon>Bacteroidota</taxon>
        <taxon>Bacteroidia</taxon>
        <taxon>Bacteroidales</taxon>
        <taxon>Prevotellaceae</taxon>
        <taxon>Marseilla</taxon>
    </lineage>
</organism>
<protein>
    <submittedName>
        <fullName evidence="2">Uncharacterized protein</fullName>
    </submittedName>
</protein>
<evidence type="ECO:0000256" key="1">
    <source>
        <dbReference type="SAM" id="SignalP"/>
    </source>
</evidence>
<gene>
    <name evidence="2" type="ORF">H6B30_10520</name>
</gene>
<dbReference type="Proteomes" id="UP000764045">
    <property type="component" value="Unassembled WGS sequence"/>
</dbReference>
<sequence>MKHFIKKTVLMLLGTMMAVVASAQDFSKREASLSSLVSLSVTRSDVGDNQTAFPVASDEIISEENPPAGTVVDNLTRSGFGLYSDGLSIKPNFQEAKKAEIILGEDGNIYIKRFFSKIFTFSYLKLTHLEGDRYVAHTPQLMYVKYDGTKLYASRLVLTPVNNNLTWALEYSDDGKTVNGDVFFTYKDGVLTMEGEGEYPNTVLPKMIIGEVEQTGDWDGYGDTDLVFEPFDEEKTVLPEGVEPQKFILTYQNQLMENRAVNIKAYLTDKDFYFINPFWESVKKERDESQWIHGTIENGRVILKSQYVGYNRDDNAYTFFVPSTVTVETDEDSGEKYYRHRVAPLLEMELDLASQRVSATTNAGFSINEGKRLIYPFELYAGPVIQAVPDVALTPKAPVIHESEFDEDFGIGVMFDVDMKSEEGEFMAPEKLYFNVLMGEGNTPVVFTVTDDNGENEQRVIDVPYGMNDRENFYYKNEMQIFYVEASEPQRVGIQMVYKGGNTSTKSAITWLEDAAGIESLTSDGKAEFFDLNGNAVKNPKKGVYLMRSKGKDGKTVVKKVVR</sequence>
<dbReference type="EMBL" id="JACJJL010000017">
    <property type="protein sequence ID" value="MBM6662177.1"/>
    <property type="molecule type" value="Genomic_DNA"/>
</dbReference>
<keyword evidence="3" id="KW-1185">Reference proteome</keyword>
<evidence type="ECO:0000313" key="2">
    <source>
        <dbReference type="EMBL" id="MBM6662177.1"/>
    </source>
</evidence>